<proteinExistence type="predicted"/>
<protein>
    <submittedName>
        <fullName evidence="1">Uncharacterized protein</fullName>
    </submittedName>
</protein>
<sequence length="81" mass="9095">MFLRAARSMGAFDGLFPTRAARAEPEFLLSWTVLLIEDALGPVRGAWRVRREPASWYAALWTDLLLVTDDWAAVLSLTNDS</sequence>
<keyword evidence="2" id="KW-1185">Reference proteome</keyword>
<name>A0A841FEA1_9ACTN</name>
<accession>A0A841FEA1</accession>
<dbReference type="Proteomes" id="UP000548476">
    <property type="component" value="Unassembled WGS sequence"/>
</dbReference>
<dbReference type="EMBL" id="JACHGT010000005">
    <property type="protein sequence ID" value="MBB6034596.1"/>
    <property type="molecule type" value="Genomic_DNA"/>
</dbReference>
<reference evidence="1 2" key="1">
    <citation type="submission" date="2020-08" db="EMBL/GenBank/DDBJ databases">
        <title>Genomic Encyclopedia of Type Strains, Phase IV (KMG-IV): sequencing the most valuable type-strain genomes for metagenomic binning, comparative biology and taxonomic classification.</title>
        <authorList>
            <person name="Goeker M."/>
        </authorList>
    </citation>
    <scope>NUCLEOTIDE SEQUENCE [LARGE SCALE GENOMIC DNA]</scope>
    <source>
        <strain evidence="1 2">YIM 65646</strain>
    </source>
</reference>
<dbReference type="RefSeq" id="WP_184787481.1">
    <property type="nucleotide sequence ID" value="NZ_BONT01000110.1"/>
</dbReference>
<dbReference type="AlphaFoldDB" id="A0A841FEA1"/>
<gene>
    <name evidence="1" type="ORF">HNR73_002450</name>
</gene>
<organism evidence="1 2">
    <name type="scientific">Phytomonospora endophytica</name>
    <dbReference type="NCBI Taxonomy" id="714109"/>
    <lineage>
        <taxon>Bacteria</taxon>
        <taxon>Bacillati</taxon>
        <taxon>Actinomycetota</taxon>
        <taxon>Actinomycetes</taxon>
        <taxon>Micromonosporales</taxon>
        <taxon>Micromonosporaceae</taxon>
        <taxon>Phytomonospora</taxon>
    </lineage>
</organism>
<comment type="caution">
    <text evidence="1">The sequence shown here is derived from an EMBL/GenBank/DDBJ whole genome shotgun (WGS) entry which is preliminary data.</text>
</comment>
<evidence type="ECO:0000313" key="1">
    <source>
        <dbReference type="EMBL" id="MBB6034596.1"/>
    </source>
</evidence>
<evidence type="ECO:0000313" key="2">
    <source>
        <dbReference type="Proteomes" id="UP000548476"/>
    </source>
</evidence>